<keyword evidence="5 7" id="KW-0472">Membrane</keyword>
<name>A0A6N7XB41_9FIRM</name>
<feature type="transmembrane region" description="Helical" evidence="7">
    <location>
        <begin position="20"/>
        <end position="42"/>
    </location>
</feature>
<evidence type="ECO:0000313" key="9">
    <source>
        <dbReference type="EMBL" id="MST61866.1"/>
    </source>
</evidence>
<evidence type="ECO:0000256" key="4">
    <source>
        <dbReference type="ARBA" id="ARBA00022989"/>
    </source>
</evidence>
<keyword evidence="4 7" id="KW-1133">Transmembrane helix</keyword>
<dbReference type="Proteomes" id="UP000440713">
    <property type="component" value="Unassembled WGS sequence"/>
</dbReference>
<dbReference type="EMBL" id="VUNE01000001">
    <property type="protein sequence ID" value="MST61866.1"/>
    <property type="molecule type" value="Genomic_DNA"/>
</dbReference>
<organism evidence="9 10">
    <name type="scientific">Peptostreptococcus porci</name>
    <dbReference type="NCBI Taxonomy" id="2652282"/>
    <lineage>
        <taxon>Bacteria</taxon>
        <taxon>Bacillati</taxon>
        <taxon>Bacillota</taxon>
        <taxon>Clostridia</taxon>
        <taxon>Peptostreptococcales</taxon>
        <taxon>Peptostreptococcaceae</taxon>
        <taxon>Peptostreptococcus</taxon>
    </lineage>
</organism>
<proteinExistence type="inferred from homology"/>
<dbReference type="RefSeq" id="WP_154537241.1">
    <property type="nucleotide sequence ID" value="NZ_JAXFFP010000006.1"/>
</dbReference>
<reference evidence="9 10" key="1">
    <citation type="submission" date="2019-08" db="EMBL/GenBank/DDBJ databases">
        <title>In-depth cultivation of the pig gut microbiome towards novel bacterial diversity and tailored functional studies.</title>
        <authorList>
            <person name="Wylensek D."/>
            <person name="Hitch T.C.A."/>
            <person name="Clavel T."/>
        </authorList>
    </citation>
    <scope>NUCLEOTIDE SEQUENCE [LARGE SCALE GENOMIC DNA]</scope>
    <source>
        <strain evidence="9 10">WCA-SAB-591-4A-A</strain>
    </source>
</reference>
<gene>
    <name evidence="9" type="ORF">FYJ71_02620</name>
</gene>
<dbReference type="GO" id="GO:0022857">
    <property type="term" value="F:transmembrane transporter activity"/>
    <property type="evidence" value="ECO:0007669"/>
    <property type="project" value="TreeGrafter"/>
</dbReference>
<dbReference type="GO" id="GO:0005886">
    <property type="term" value="C:plasma membrane"/>
    <property type="evidence" value="ECO:0007669"/>
    <property type="project" value="UniProtKB-SubCell"/>
</dbReference>
<feature type="domain" description="ABC3 transporter permease C-terminal" evidence="8">
    <location>
        <begin position="271"/>
        <end position="390"/>
    </location>
</feature>
<feature type="transmembrane region" description="Helical" evidence="7">
    <location>
        <begin position="268"/>
        <end position="292"/>
    </location>
</feature>
<evidence type="ECO:0000313" key="10">
    <source>
        <dbReference type="Proteomes" id="UP000440713"/>
    </source>
</evidence>
<feature type="transmembrane region" description="Helical" evidence="7">
    <location>
        <begin position="312"/>
        <end position="345"/>
    </location>
</feature>
<comment type="similarity">
    <text evidence="6">Belongs to the ABC-4 integral membrane protein family.</text>
</comment>
<evidence type="ECO:0000256" key="5">
    <source>
        <dbReference type="ARBA" id="ARBA00023136"/>
    </source>
</evidence>
<protein>
    <submittedName>
        <fullName evidence="9">ABC transporter permease</fullName>
    </submittedName>
</protein>
<feature type="transmembrane region" description="Helical" evidence="7">
    <location>
        <begin position="365"/>
        <end position="389"/>
    </location>
</feature>
<evidence type="ECO:0000256" key="1">
    <source>
        <dbReference type="ARBA" id="ARBA00004651"/>
    </source>
</evidence>
<evidence type="ECO:0000256" key="3">
    <source>
        <dbReference type="ARBA" id="ARBA00022692"/>
    </source>
</evidence>
<comment type="subcellular location">
    <subcellularLocation>
        <location evidence="1">Cell membrane</location>
        <topology evidence="1">Multi-pass membrane protein</topology>
    </subcellularLocation>
</comment>
<evidence type="ECO:0000256" key="7">
    <source>
        <dbReference type="SAM" id="Phobius"/>
    </source>
</evidence>
<dbReference type="Pfam" id="PF02687">
    <property type="entry name" value="FtsX"/>
    <property type="match status" value="1"/>
</dbReference>
<keyword evidence="10" id="KW-1185">Reference proteome</keyword>
<comment type="caution">
    <text evidence="9">The sequence shown here is derived from an EMBL/GenBank/DDBJ whole genome shotgun (WGS) entry which is preliminary data.</text>
</comment>
<evidence type="ECO:0000256" key="2">
    <source>
        <dbReference type="ARBA" id="ARBA00022475"/>
    </source>
</evidence>
<accession>A0A6N7XB41</accession>
<keyword evidence="3 7" id="KW-0812">Transmembrane</keyword>
<evidence type="ECO:0000259" key="8">
    <source>
        <dbReference type="Pfam" id="PF02687"/>
    </source>
</evidence>
<keyword evidence="2" id="KW-1003">Cell membrane</keyword>
<dbReference type="InterPro" id="IPR003838">
    <property type="entry name" value="ABC3_permease_C"/>
</dbReference>
<dbReference type="PANTHER" id="PTHR30572:SF4">
    <property type="entry name" value="ABC TRANSPORTER PERMEASE YTRF"/>
    <property type="match status" value="1"/>
</dbReference>
<dbReference type="InterPro" id="IPR050250">
    <property type="entry name" value="Macrolide_Exporter_MacB"/>
</dbReference>
<evidence type="ECO:0000256" key="6">
    <source>
        <dbReference type="ARBA" id="ARBA00038076"/>
    </source>
</evidence>
<dbReference type="AlphaFoldDB" id="A0A6N7XB41"/>
<sequence>MNLFRLGFLNVWRRRNKTILLGVVSAISMCILVSAISVFFSIKTSLDISSQRLGADVVIVPDSVEADGEEIMFTGVPKMVYLEESKLKNIPVDKIEKITSQFFIKTLSEFACCTFEKSYRVVGIDQKSDFIMKPWMKSNSIPNLDDRDVILGSNVELEYKDEISIMGKDHKFKGRLEKTGTSIDDTIFVSMKEARYLAREYYDIENKNYFHGIATDRLISASFIRLKNGIDAEKFVSDIENSIDGVRAYSVAASSQNLKNKFYGFGKLLAFFTIGVIVISLASLFGMFNLMIGERKKEIGFLKTMGFENKELIVEILFEIILIVGVGGAVGSIFGISISSTIIGYLSSFMIIPTNSYDFIGFVQYGIAGVILSLVFSAVISIFPIYFLLNNDPKDIFSDGGMTND</sequence>
<dbReference type="PANTHER" id="PTHR30572">
    <property type="entry name" value="MEMBRANE COMPONENT OF TRANSPORTER-RELATED"/>
    <property type="match status" value="1"/>
</dbReference>